<feature type="domain" description="Thioredoxin" evidence="5">
    <location>
        <begin position="1"/>
        <end position="107"/>
    </location>
</feature>
<feature type="site" description="Contributes to redox potential value" evidence="3">
    <location>
        <position position="31"/>
    </location>
</feature>
<protein>
    <recommendedName>
        <fullName evidence="2">Thioredoxin</fullName>
    </recommendedName>
</protein>
<dbReference type="PIRSF" id="PIRSF000077">
    <property type="entry name" value="Thioredoxin"/>
    <property type="match status" value="1"/>
</dbReference>
<accession>A0A9N9A8P8</accession>
<dbReference type="Pfam" id="PF00085">
    <property type="entry name" value="Thioredoxin"/>
    <property type="match status" value="1"/>
</dbReference>
<organism evidence="6 7">
    <name type="scientific">Acaulospora morrowiae</name>
    <dbReference type="NCBI Taxonomy" id="94023"/>
    <lineage>
        <taxon>Eukaryota</taxon>
        <taxon>Fungi</taxon>
        <taxon>Fungi incertae sedis</taxon>
        <taxon>Mucoromycota</taxon>
        <taxon>Glomeromycotina</taxon>
        <taxon>Glomeromycetes</taxon>
        <taxon>Diversisporales</taxon>
        <taxon>Acaulosporaceae</taxon>
        <taxon>Acaulospora</taxon>
    </lineage>
</organism>
<keyword evidence="7" id="KW-1185">Reference proteome</keyword>
<dbReference type="Proteomes" id="UP000789342">
    <property type="component" value="Unassembled WGS sequence"/>
</dbReference>
<evidence type="ECO:0000256" key="4">
    <source>
        <dbReference type="PIRSR" id="PIRSR000077-4"/>
    </source>
</evidence>
<feature type="active site" description="Nucleophile" evidence="3">
    <location>
        <position position="33"/>
    </location>
</feature>
<feature type="site" description="Deprotonates C-terminal active site Cys" evidence="3">
    <location>
        <position position="24"/>
    </location>
</feature>
<dbReference type="PRINTS" id="PR00421">
    <property type="entry name" value="THIOREDOXIN"/>
</dbReference>
<dbReference type="InterPro" id="IPR013766">
    <property type="entry name" value="Thioredoxin_domain"/>
</dbReference>
<evidence type="ECO:0000259" key="5">
    <source>
        <dbReference type="PROSITE" id="PS51352"/>
    </source>
</evidence>
<dbReference type="SUPFAM" id="SSF52833">
    <property type="entry name" value="Thioredoxin-like"/>
    <property type="match status" value="1"/>
</dbReference>
<dbReference type="PROSITE" id="PS51352">
    <property type="entry name" value="THIOREDOXIN_2"/>
    <property type="match status" value="1"/>
</dbReference>
<evidence type="ECO:0000256" key="3">
    <source>
        <dbReference type="PIRSR" id="PIRSR000077-1"/>
    </source>
</evidence>
<keyword evidence="4" id="KW-0676">Redox-active center</keyword>
<proteinExistence type="inferred from homology"/>
<gene>
    <name evidence="6" type="ORF">AMORRO_LOCUS4254</name>
</gene>
<dbReference type="AlphaFoldDB" id="A0A9N9A8P8"/>
<dbReference type="InterPro" id="IPR017937">
    <property type="entry name" value="Thioredoxin_CS"/>
</dbReference>
<dbReference type="OrthoDB" id="2121326at2759"/>
<sequence>MVVKAIAEKDSFELEIKEGVTVVDFYADWCGPCRSFAPILEELSKEYEGRVKFLKVNTDKLQDLSASYSITALPTFLIFKNDQCMEELRVIGAVKENLEKNIKQAIGN</sequence>
<dbReference type="EMBL" id="CAJVPV010002255">
    <property type="protein sequence ID" value="CAG8522014.1"/>
    <property type="molecule type" value="Genomic_DNA"/>
</dbReference>
<evidence type="ECO:0000313" key="7">
    <source>
        <dbReference type="Proteomes" id="UP000789342"/>
    </source>
</evidence>
<dbReference type="GO" id="GO:0015035">
    <property type="term" value="F:protein-disulfide reductase activity"/>
    <property type="evidence" value="ECO:0007669"/>
    <property type="project" value="InterPro"/>
</dbReference>
<dbReference type="CDD" id="cd02947">
    <property type="entry name" value="TRX_family"/>
    <property type="match status" value="1"/>
</dbReference>
<dbReference type="NCBIfam" id="TIGR01068">
    <property type="entry name" value="thioredoxin"/>
    <property type="match status" value="1"/>
</dbReference>
<dbReference type="PANTHER" id="PTHR46115">
    <property type="entry name" value="THIOREDOXIN-LIKE PROTEIN 1"/>
    <property type="match status" value="1"/>
</dbReference>
<keyword evidence="1 4" id="KW-1015">Disulfide bond</keyword>
<dbReference type="PROSITE" id="PS00194">
    <property type="entry name" value="THIOREDOXIN_1"/>
    <property type="match status" value="1"/>
</dbReference>
<comment type="caution">
    <text evidence="6">The sequence shown here is derived from an EMBL/GenBank/DDBJ whole genome shotgun (WGS) entry which is preliminary data.</text>
</comment>
<reference evidence="6" key="1">
    <citation type="submission" date="2021-06" db="EMBL/GenBank/DDBJ databases">
        <authorList>
            <person name="Kallberg Y."/>
            <person name="Tangrot J."/>
            <person name="Rosling A."/>
        </authorList>
    </citation>
    <scope>NUCLEOTIDE SEQUENCE</scope>
    <source>
        <strain evidence="6">CL551</strain>
    </source>
</reference>
<feature type="active site" description="Nucleophile" evidence="3">
    <location>
        <position position="30"/>
    </location>
</feature>
<name>A0A9N9A8P8_9GLOM</name>
<dbReference type="InterPro" id="IPR005746">
    <property type="entry name" value="Thioredoxin"/>
</dbReference>
<feature type="site" description="Contributes to redox potential value" evidence="3">
    <location>
        <position position="32"/>
    </location>
</feature>
<dbReference type="InterPro" id="IPR036249">
    <property type="entry name" value="Thioredoxin-like_sf"/>
</dbReference>
<evidence type="ECO:0000256" key="1">
    <source>
        <dbReference type="ARBA" id="ARBA00023157"/>
    </source>
</evidence>
<evidence type="ECO:0000256" key="2">
    <source>
        <dbReference type="PIRNR" id="PIRNR000077"/>
    </source>
</evidence>
<comment type="similarity">
    <text evidence="2">Belongs to the thioredoxin family.</text>
</comment>
<feature type="disulfide bond" description="Redox-active" evidence="4">
    <location>
        <begin position="30"/>
        <end position="33"/>
    </location>
</feature>
<evidence type="ECO:0000313" key="6">
    <source>
        <dbReference type="EMBL" id="CAG8522014.1"/>
    </source>
</evidence>
<dbReference type="Gene3D" id="3.40.30.10">
    <property type="entry name" value="Glutaredoxin"/>
    <property type="match status" value="1"/>
</dbReference>